<comment type="caution">
    <text evidence="20">The sequence shown here is derived from an EMBL/GenBank/DDBJ whole genome shotgun (WGS) entry which is preliminary data.</text>
</comment>
<evidence type="ECO:0000256" key="9">
    <source>
        <dbReference type="ARBA" id="ARBA00022723"/>
    </source>
</evidence>
<proteinExistence type="inferred from homology"/>
<dbReference type="InterPro" id="IPR048254">
    <property type="entry name" value="CDP_ALCOHOL_P_TRANSF_CS"/>
</dbReference>
<evidence type="ECO:0000256" key="17">
    <source>
        <dbReference type="PIRNR" id="PIRNR000848"/>
    </source>
</evidence>
<keyword evidence="15" id="KW-0464">Manganese</keyword>
<evidence type="ECO:0000256" key="10">
    <source>
        <dbReference type="ARBA" id="ARBA00022842"/>
    </source>
</evidence>
<feature type="transmembrane region" description="Helical" evidence="19">
    <location>
        <begin position="20"/>
        <end position="41"/>
    </location>
</feature>
<evidence type="ECO:0000256" key="19">
    <source>
        <dbReference type="SAM" id="Phobius"/>
    </source>
</evidence>
<keyword evidence="21" id="KW-1185">Reference proteome</keyword>
<evidence type="ECO:0000313" key="21">
    <source>
        <dbReference type="Proteomes" id="UP000717585"/>
    </source>
</evidence>
<dbReference type="EMBL" id="JAHDYR010000066">
    <property type="protein sequence ID" value="KAG9390065.1"/>
    <property type="molecule type" value="Genomic_DNA"/>
</dbReference>
<comment type="subcellular location">
    <subcellularLocation>
        <location evidence="3">Membrane</location>
        <topology evidence="3">Multi-pass membrane protein</topology>
    </subcellularLocation>
</comment>
<dbReference type="Proteomes" id="UP000717585">
    <property type="component" value="Unassembled WGS sequence"/>
</dbReference>
<evidence type="ECO:0000256" key="16">
    <source>
        <dbReference type="ARBA" id="ARBA00023264"/>
    </source>
</evidence>
<reference evidence="20" key="1">
    <citation type="submission" date="2021-05" db="EMBL/GenBank/DDBJ databases">
        <title>A free-living protist that lacks canonical eukaryotic 1 DNA replication and segregation systems.</title>
        <authorList>
            <person name="Salas-Leiva D.E."/>
            <person name="Tromer E.C."/>
            <person name="Curtis B.A."/>
            <person name="Jerlstrom-Hultqvist J."/>
            <person name="Kolisko M."/>
            <person name="Yi Z."/>
            <person name="Salas-Leiva J.S."/>
            <person name="Gallot-Lavallee L."/>
            <person name="Kops G.J.P.L."/>
            <person name="Archibald J.M."/>
            <person name="Simpson A.G.B."/>
            <person name="Roger A.J."/>
        </authorList>
    </citation>
    <scope>NUCLEOTIDE SEQUENCE</scope>
    <source>
        <strain evidence="20">BICM</strain>
    </source>
</reference>
<keyword evidence="6 17" id="KW-0444">Lipid biosynthesis</keyword>
<dbReference type="Gene3D" id="1.20.120.1760">
    <property type="match status" value="1"/>
</dbReference>
<sequence>MVVDQPSNSPQSKRATPVLLYWPNLIGYARIITAFISFYLMPTRPVAALWYYSLSLLADGIDGYAARLFNQSSRFGACLDMVTDRFSTTCLCVVLARMCPDLTLLLQLIVALDISSHYIQMYTSLALGKVSHKDVGTSKGIMNTLMRLYYTSRPVLWTLCFGNEAFLLGLYMLYWFPENAFYRIVWVISVPLFAFKQFMNAVQLGTACGSLIEEDTKGKAGKSA</sequence>
<evidence type="ECO:0000256" key="12">
    <source>
        <dbReference type="ARBA" id="ARBA00023098"/>
    </source>
</evidence>
<evidence type="ECO:0000256" key="18">
    <source>
        <dbReference type="RuleBase" id="RU003750"/>
    </source>
</evidence>
<name>A0A8J6AR56_9EUKA</name>
<feature type="transmembrane region" description="Helical" evidence="19">
    <location>
        <begin position="155"/>
        <end position="174"/>
    </location>
</feature>
<evidence type="ECO:0000256" key="2">
    <source>
        <dbReference type="ARBA" id="ARBA00001946"/>
    </source>
</evidence>
<evidence type="ECO:0000256" key="7">
    <source>
        <dbReference type="ARBA" id="ARBA00022679"/>
    </source>
</evidence>
<keyword evidence="10" id="KW-0460">Magnesium</keyword>
<dbReference type="InterPro" id="IPR014387">
    <property type="entry name" value="CDP_diag_ino_3_P_euk"/>
</dbReference>
<dbReference type="Pfam" id="PF01066">
    <property type="entry name" value="CDP-OH_P_transf"/>
    <property type="match status" value="1"/>
</dbReference>
<gene>
    <name evidence="20" type="ORF">J8273_8102</name>
</gene>
<keyword evidence="8 19" id="KW-0812">Transmembrane</keyword>
<comment type="similarity">
    <text evidence="4 17 18">Belongs to the CDP-alcohol phosphatidyltransferase class-I family.</text>
</comment>
<evidence type="ECO:0000256" key="15">
    <source>
        <dbReference type="ARBA" id="ARBA00023211"/>
    </source>
</evidence>
<keyword evidence="13 17" id="KW-0472">Membrane</keyword>
<dbReference type="GO" id="GO:0016020">
    <property type="term" value="C:membrane"/>
    <property type="evidence" value="ECO:0007669"/>
    <property type="project" value="UniProtKB-SubCell"/>
</dbReference>
<evidence type="ECO:0000256" key="11">
    <source>
        <dbReference type="ARBA" id="ARBA00022989"/>
    </source>
</evidence>
<organism evidence="20 21">
    <name type="scientific">Carpediemonas membranifera</name>
    <dbReference type="NCBI Taxonomy" id="201153"/>
    <lineage>
        <taxon>Eukaryota</taxon>
        <taxon>Metamonada</taxon>
        <taxon>Carpediemonas-like organisms</taxon>
        <taxon>Carpediemonas</taxon>
    </lineage>
</organism>
<accession>A0A8J6AR56</accession>
<dbReference type="GO" id="GO:0006661">
    <property type="term" value="P:phosphatidylinositol biosynthetic process"/>
    <property type="evidence" value="ECO:0007669"/>
    <property type="project" value="TreeGrafter"/>
</dbReference>
<evidence type="ECO:0000256" key="5">
    <source>
        <dbReference type="ARBA" id="ARBA00013212"/>
    </source>
</evidence>
<dbReference type="PANTHER" id="PTHR15362">
    <property type="entry name" value="PHOSPHATIDYLINOSITOL SYNTHASE"/>
    <property type="match status" value="1"/>
</dbReference>
<comment type="cofactor">
    <cofactor evidence="1">
        <name>Mn(2+)</name>
        <dbReference type="ChEBI" id="CHEBI:29035"/>
    </cofactor>
</comment>
<evidence type="ECO:0000313" key="20">
    <source>
        <dbReference type="EMBL" id="KAG9390065.1"/>
    </source>
</evidence>
<evidence type="ECO:0000256" key="13">
    <source>
        <dbReference type="ARBA" id="ARBA00023136"/>
    </source>
</evidence>
<keyword evidence="12 17" id="KW-0443">Lipid metabolism</keyword>
<dbReference type="InterPro" id="IPR043130">
    <property type="entry name" value="CDP-OH_PTrfase_TM_dom"/>
</dbReference>
<dbReference type="PROSITE" id="PS00379">
    <property type="entry name" value="CDP_ALCOHOL_P_TRANSF"/>
    <property type="match status" value="1"/>
</dbReference>
<evidence type="ECO:0000256" key="14">
    <source>
        <dbReference type="ARBA" id="ARBA00023209"/>
    </source>
</evidence>
<dbReference type="PIRSF" id="PIRSF000848">
    <property type="entry name" value="CDP_diag_ino_3_P"/>
    <property type="match status" value="1"/>
</dbReference>
<dbReference type="InterPro" id="IPR000462">
    <property type="entry name" value="CDP-OH_P_trans"/>
</dbReference>
<comment type="cofactor">
    <cofactor evidence="2">
        <name>Mg(2+)</name>
        <dbReference type="ChEBI" id="CHEBI:18420"/>
    </cofactor>
</comment>
<dbReference type="GO" id="GO:0005794">
    <property type="term" value="C:Golgi apparatus"/>
    <property type="evidence" value="ECO:0007669"/>
    <property type="project" value="TreeGrafter"/>
</dbReference>
<dbReference type="FunFam" id="1.20.120.1760:FF:000003">
    <property type="entry name" value="CDP-diacylglycerol--inositol 3-phosphatidyltransferase"/>
    <property type="match status" value="1"/>
</dbReference>
<dbReference type="EC" id="2.7.8.11" evidence="5 17"/>
<dbReference type="AlphaFoldDB" id="A0A8J6AR56"/>
<keyword evidence="16 17" id="KW-1208">Phospholipid metabolism</keyword>
<dbReference type="OrthoDB" id="10251079at2759"/>
<evidence type="ECO:0000256" key="3">
    <source>
        <dbReference type="ARBA" id="ARBA00004141"/>
    </source>
</evidence>
<comment type="catalytic activity">
    <reaction evidence="17">
        <text>a CDP-1,2-diacyl-sn-glycerol + myo-inositol = a 1,2-diacyl-sn-glycero-3-phospho-(1D-myo-inositol) + CMP + H(+)</text>
        <dbReference type="Rhea" id="RHEA:11580"/>
        <dbReference type="ChEBI" id="CHEBI:15378"/>
        <dbReference type="ChEBI" id="CHEBI:17268"/>
        <dbReference type="ChEBI" id="CHEBI:57880"/>
        <dbReference type="ChEBI" id="CHEBI:58332"/>
        <dbReference type="ChEBI" id="CHEBI:60377"/>
        <dbReference type="EC" id="2.7.8.11"/>
    </reaction>
</comment>
<evidence type="ECO:0000256" key="1">
    <source>
        <dbReference type="ARBA" id="ARBA00001936"/>
    </source>
</evidence>
<evidence type="ECO:0000256" key="8">
    <source>
        <dbReference type="ARBA" id="ARBA00022692"/>
    </source>
</evidence>
<dbReference type="GO" id="GO:0046872">
    <property type="term" value="F:metal ion binding"/>
    <property type="evidence" value="ECO:0007669"/>
    <property type="project" value="UniProtKB-KW"/>
</dbReference>
<protein>
    <recommendedName>
        <fullName evidence="5 17">CDP-diacylglycerol--inositol 3-phosphatidyltransferase</fullName>
        <ecNumber evidence="5 17">2.7.8.11</ecNumber>
    </recommendedName>
</protein>
<keyword evidence="7 17" id="KW-0808">Transferase</keyword>
<evidence type="ECO:0000256" key="6">
    <source>
        <dbReference type="ARBA" id="ARBA00022516"/>
    </source>
</evidence>
<dbReference type="PANTHER" id="PTHR15362:SF4">
    <property type="entry name" value="CDP-DIACYLGLYCEROL--INOSITOL 3-PHOSPHATIDYLTRANSFERASE"/>
    <property type="match status" value="1"/>
</dbReference>
<dbReference type="GO" id="GO:0003881">
    <property type="term" value="F:CDP-diacylglycerol-inositol 3-phosphatidyltransferase activity"/>
    <property type="evidence" value="ECO:0007669"/>
    <property type="project" value="UniProtKB-UniRule"/>
</dbReference>
<evidence type="ECO:0000256" key="4">
    <source>
        <dbReference type="ARBA" id="ARBA00010441"/>
    </source>
</evidence>
<keyword evidence="14 17" id="KW-0594">Phospholipid biosynthesis</keyword>
<keyword evidence="9" id="KW-0479">Metal-binding</keyword>
<keyword evidence="11 19" id="KW-1133">Transmembrane helix</keyword>